<gene>
    <name evidence="1" type="ORF">KK078_04215</name>
</gene>
<proteinExistence type="predicted"/>
<dbReference type="Proteomes" id="UP001319180">
    <property type="component" value="Unassembled WGS sequence"/>
</dbReference>
<evidence type="ECO:0000313" key="2">
    <source>
        <dbReference type="Proteomes" id="UP001319180"/>
    </source>
</evidence>
<name>A0AAP2GC03_9BACT</name>
<sequence>MERSTEKTHWTASDVGRLSHFVALTGMYINGPDDKNQIISWISGYEAGRGNRLGFGLNVKLLMRGKYKTPYSNDGWPGQIERYARKNSMSWPVAFRRITIELIGNLAPGDSARKKAAQMLKSRIGSIIDRIHPSGNPWFNDSWIAEWKSLCLVENKWFRTLWSKQEWLAIKAIDTAVQQRKVFKPGTFLPRPELLKLKERYEAATVPPASAP</sequence>
<dbReference type="EMBL" id="JAHESC010000004">
    <property type="protein sequence ID" value="MBT1685744.1"/>
    <property type="molecule type" value="Genomic_DNA"/>
</dbReference>
<organism evidence="1 2">
    <name type="scientific">Dawidia soli</name>
    <dbReference type="NCBI Taxonomy" id="2782352"/>
    <lineage>
        <taxon>Bacteria</taxon>
        <taxon>Pseudomonadati</taxon>
        <taxon>Bacteroidota</taxon>
        <taxon>Cytophagia</taxon>
        <taxon>Cytophagales</taxon>
        <taxon>Chryseotaleaceae</taxon>
        <taxon>Dawidia</taxon>
    </lineage>
</organism>
<accession>A0AAP2GC03</accession>
<dbReference type="RefSeq" id="WP_254088996.1">
    <property type="nucleotide sequence ID" value="NZ_JAHESC010000004.1"/>
</dbReference>
<protein>
    <submittedName>
        <fullName evidence="1">Uncharacterized protein</fullName>
    </submittedName>
</protein>
<dbReference type="AlphaFoldDB" id="A0AAP2GC03"/>
<reference evidence="1 2" key="1">
    <citation type="submission" date="2021-05" db="EMBL/GenBank/DDBJ databases">
        <title>A Polyphasic approach of four new species of the genus Ohtaekwangia: Ohtaekwangia histidinii sp. nov., Ohtaekwangia cretensis sp. nov., Ohtaekwangia indiensis sp. nov., Ohtaekwangia reichenbachii sp. nov. from diverse environment.</title>
        <authorList>
            <person name="Octaviana S."/>
        </authorList>
    </citation>
    <scope>NUCLEOTIDE SEQUENCE [LARGE SCALE GENOMIC DNA]</scope>
    <source>
        <strain evidence="1 2">PWU37</strain>
    </source>
</reference>
<comment type="caution">
    <text evidence="1">The sequence shown here is derived from an EMBL/GenBank/DDBJ whole genome shotgun (WGS) entry which is preliminary data.</text>
</comment>
<evidence type="ECO:0000313" key="1">
    <source>
        <dbReference type="EMBL" id="MBT1685744.1"/>
    </source>
</evidence>
<keyword evidence="2" id="KW-1185">Reference proteome</keyword>